<dbReference type="GeneID" id="71989943"/>
<organism evidence="1 2">
    <name type="scientific">Passalora fulva</name>
    <name type="common">Tomato leaf mold</name>
    <name type="synonym">Cladosporium fulvum</name>
    <dbReference type="NCBI Taxonomy" id="5499"/>
    <lineage>
        <taxon>Eukaryota</taxon>
        <taxon>Fungi</taxon>
        <taxon>Dikarya</taxon>
        <taxon>Ascomycota</taxon>
        <taxon>Pezizomycotina</taxon>
        <taxon>Dothideomycetes</taxon>
        <taxon>Dothideomycetidae</taxon>
        <taxon>Mycosphaerellales</taxon>
        <taxon>Mycosphaerellaceae</taxon>
        <taxon>Fulvia</taxon>
    </lineage>
</organism>
<dbReference type="Proteomes" id="UP000756132">
    <property type="component" value="Chromosome 7"/>
</dbReference>
<dbReference type="EMBL" id="CP090169">
    <property type="protein sequence ID" value="UJO19588.1"/>
    <property type="molecule type" value="Genomic_DNA"/>
</dbReference>
<dbReference type="AlphaFoldDB" id="A0A9Q8PBV0"/>
<dbReference type="KEGG" id="ffu:CLAFUR5_10065"/>
<sequence>MVFPFFELPREIRDAIYARTITDYKEISIPQTDDDTRTYTFDAPLPALLRCNRKLKKEYDESLPQKRRLLVRGADSDNWPGYPDINQHLARTIDECTVFIHNGCLCDSLTEDERAEQDLPPWPCDGVDFLATYKEALANFVPQFRRVRKVHLRIGIYGSDEVKHDVQDLHGLAPRLGHSAAFAILWVVWFWYTELSRISNCVDAEASRNTTRTVFTVFTRMMARLSRKWPTYMRPGSSPKAGKLDLL</sequence>
<evidence type="ECO:0000313" key="1">
    <source>
        <dbReference type="EMBL" id="UJO19588.1"/>
    </source>
</evidence>
<dbReference type="RefSeq" id="XP_047763954.1">
    <property type="nucleotide sequence ID" value="XM_047909213.1"/>
</dbReference>
<keyword evidence="2" id="KW-1185">Reference proteome</keyword>
<accession>A0A9Q8PBV0</accession>
<gene>
    <name evidence="1" type="ORF">CLAFUR5_10065</name>
</gene>
<protein>
    <submittedName>
        <fullName evidence="1">Uncharacterized protein</fullName>
    </submittedName>
</protein>
<reference evidence="1" key="2">
    <citation type="journal article" date="2022" name="Microb. Genom.">
        <title>A chromosome-scale genome assembly of the tomato pathogen Cladosporium fulvum reveals a compartmentalized genome architecture and the presence of a dispensable chromosome.</title>
        <authorList>
            <person name="Zaccaron A.Z."/>
            <person name="Chen L.H."/>
            <person name="Samaras A."/>
            <person name="Stergiopoulos I."/>
        </authorList>
    </citation>
    <scope>NUCLEOTIDE SEQUENCE</scope>
    <source>
        <strain evidence="1">Race5_Kim</strain>
    </source>
</reference>
<reference evidence="1" key="1">
    <citation type="submission" date="2021-12" db="EMBL/GenBank/DDBJ databases">
        <authorList>
            <person name="Zaccaron A."/>
            <person name="Stergiopoulos I."/>
        </authorList>
    </citation>
    <scope>NUCLEOTIDE SEQUENCE</scope>
    <source>
        <strain evidence="1">Race5_Kim</strain>
    </source>
</reference>
<evidence type="ECO:0000313" key="2">
    <source>
        <dbReference type="Proteomes" id="UP000756132"/>
    </source>
</evidence>
<dbReference type="OrthoDB" id="5314997at2759"/>
<proteinExistence type="predicted"/>
<name>A0A9Q8PBV0_PASFU</name>